<reference evidence="1" key="2">
    <citation type="submission" date="2017-06" db="EMBL/GenBank/DDBJ databases">
        <title>The pomegranate genome and the genomics of punicalagin biosynthesis.</title>
        <authorList>
            <person name="Xu C."/>
        </authorList>
    </citation>
    <scope>NUCLEOTIDE SEQUENCE [LARGE SCALE GENOMIC DNA]</scope>
    <source>
        <tissue evidence="1">Fresh leaf</tissue>
    </source>
</reference>
<organism evidence="1 3">
    <name type="scientific">Punica granatum</name>
    <name type="common">Pomegranate</name>
    <dbReference type="NCBI Taxonomy" id="22663"/>
    <lineage>
        <taxon>Eukaryota</taxon>
        <taxon>Viridiplantae</taxon>
        <taxon>Streptophyta</taxon>
        <taxon>Embryophyta</taxon>
        <taxon>Tracheophyta</taxon>
        <taxon>Spermatophyta</taxon>
        <taxon>Magnoliopsida</taxon>
        <taxon>eudicotyledons</taxon>
        <taxon>Gunneridae</taxon>
        <taxon>Pentapetalae</taxon>
        <taxon>rosids</taxon>
        <taxon>malvids</taxon>
        <taxon>Myrtales</taxon>
        <taxon>Lythraceae</taxon>
        <taxon>Punica</taxon>
    </lineage>
</organism>
<evidence type="ECO:0000313" key="1">
    <source>
        <dbReference type="EMBL" id="OWM67633.1"/>
    </source>
</evidence>
<proteinExistence type="predicted"/>
<dbReference type="AlphaFoldDB" id="A0A218W520"/>
<name>A0A218W520_PUNGR</name>
<dbReference type="EMBL" id="MTKT01005379">
    <property type="protein sequence ID" value="OWM67633.1"/>
    <property type="molecule type" value="Genomic_DNA"/>
</dbReference>
<gene>
    <name evidence="1" type="ORF">CDL15_Pgr024718</name>
    <name evidence="2" type="ORF">CRG98_022024</name>
</gene>
<reference evidence="2 4" key="3">
    <citation type="submission" date="2017-11" db="EMBL/GenBank/DDBJ databases">
        <title>De-novo sequencing of pomegranate (Punica granatum L.) genome.</title>
        <authorList>
            <person name="Akparov Z."/>
            <person name="Amiraslanov A."/>
            <person name="Hajiyeva S."/>
            <person name="Abbasov M."/>
            <person name="Kaur K."/>
            <person name="Hamwieh A."/>
            <person name="Solovyev V."/>
            <person name="Salamov A."/>
            <person name="Braich B."/>
            <person name="Kosarev P."/>
            <person name="Mahmoud A."/>
            <person name="Hajiyev E."/>
            <person name="Babayeva S."/>
            <person name="Izzatullayeva V."/>
            <person name="Mammadov A."/>
            <person name="Mammadov A."/>
            <person name="Sharifova S."/>
            <person name="Ojaghi J."/>
            <person name="Eynullazada K."/>
            <person name="Bayramov B."/>
            <person name="Abdulazimova A."/>
            <person name="Shahmuradov I."/>
        </authorList>
    </citation>
    <scope>NUCLEOTIDE SEQUENCE [LARGE SCALE GENOMIC DNA]</scope>
    <source>
        <strain evidence="2">AG2017</strain>
        <strain evidence="4">cv. AG2017</strain>
        <tissue evidence="2">Leaf</tissue>
    </source>
</reference>
<dbReference type="Proteomes" id="UP000233551">
    <property type="component" value="Unassembled WGS sequence"/>
</dbReference>
<dbReference type="EMBL" id="PGOL01001504">
    <property type="protein sequence ID" value="PKI57553.1"/>
    <property type="molecule type" value="Genomic_DNA"/>
</dbReference>
<evidence type="ECO:0000313" key="3">
    <source>
        <dbReference type="Proteomes" id="UP000197138"/>
    </source>
</evidence>
<comment type="caution">
    <text evidence="1">The sequence shown here is derived from an EMBL/GenBank/DDBJ whole genome shotgun (WGS) entry which is preliminary data.</text>
</comment>
<evidence type="ECO:0000313" key="2">
    <source>
        <dbReference type="EMBL" id="PKI57553.1"/>
    </source>
</evidence>
<protein>
    <submittedName>
        <fullName evidence="1">Uncharacterized protein</fullName>
    </submittedName>
</protein>
<evidence type="ECO:0000313" key="4">
    <source>
        <dbReference type="Proteomes" id="UP000233551"/>
    </source>
</evidence>
<sequence>MISTSSLAPQPPAQLSNIVSGKLSLSFLQLFRQRKLPHLQCTAAPCPSSRTLTKTLVSSFNTVALRSFPSLLLSSTPPSELLGAPVVLR</sequence>
<accession>A0A218W520</accession>
<reference evidence="3" key="1">
    <citation type="journal article" date="2017" name="Plant J.">
        <title>The pomegranate (Punica granatum L.) genome and the genomics of punicalagin biosynthesis.</title>
        <authorList>
            <person name="Qin G."/>
            <person name="Xu C."/>
            <person name="Ming R."/>
            <person name="Tang H."/>
            <person name="Guyot R."/>
            <person name="Kramer E.M."/>
            <person name="Hu Y."/>
            <person name="Yi X."/>
            <person name="Qi Y."/>
            <person name="Xu X."/>
            <person name="Gao Z."/>
            <person name="Pan H."/>
            <person name="Jian J."/>
            <person name="Tian Y."/>
            <person name="Yue Z."/>
            <person name="Xu Y."/>
        </authorList>
    </citation>
    <scope>NUCLEOTIDE SEQUENCE [LARGE SCALE GENOMIC DNA]</scope>
    <source>
        <strain evidence="3">cv. Dabenzi</strain>
    </source>
</reference>
<keyword evidence="4" id="KW-1185">Reference proteome</keyword>
<dbReference type="Proteomes" id="UP000197138">
    <property type="component" value="Unassembled WGS sequence"/>
</dbReference>